<reference evidence="2 3" key="1">
    <citation type="submission" date="2022-03" db="EMBL/GenBank/DDBJ databases">
        <authorList>
            <person name="Nunn A."/>
            <person name="Chopra R."/>
            <person name="Nunn A."/>
            <person name="Contreras Garrido A."/>
        </authorList>
    </citation>
    <scope>NUCLEOTIDE SEQUENCE [LARGE SCALE GENOMIC DNA]</scope>
</reference>
<accession>A0AAU9SQF4</accession>
<dbReference type="EMBL" id="OU466862">
    <property type="protein sequence ID" value="CAH2070740.1"/>
    <property type="molecule type" value="Genomic_DNA"/>
</dbReference>
<evidence type="ECO:0000313" key="2">
    <source>
        <dbReference type="EMBL" id="CAH2070740.1"/>
    </source>
</evidence>
<gene>
    <name evidence="2" type="ORF">TAV2_LOCUS19623</name>
</gene>
<keyword evidence="3" id="KW-1185">Reference proteome</keyword>
<name>A0AAU9SQF4_THLAR</name>
<evidence type="ECO:0000313" key="3">
    <source>
        <dbReference type="Proteomes" id="UP000836841"/>
    </source>
</evidence>
<keyword evidence="1" id="KW-0175">Coiled coil</keyword>
<dbReference type="AlphaFoldDB" id="A0AAU9SQF4"/>
<evidence type="ECO:0000256" key="1">
    <source>
        <dbReference type="SAM" id="Coils"/>
    </source>
</evidence>
<protein>
    <recommendedName>
        <fullName evidence="4">Zinc finger GRF-type domain-containing protein</fullName>
    </recommendedName>
</protein>
<feature type="coiled-coil region" evidence="1">
    <location>
        <begin position="101"/>
        <end position="128"/>
    </location>
</feature>
<proteinExistence type="predicted"/>
<organism evidence="2 3">
    <name type="scientific">Thlaspi arvense</name>
    <name type="common">Field penny-cress</name>
    <dbReference type="NCBI Taxonomy" id="13288"/>
    <lineage>
        <taxon>Eukaryota</taxon>
        <taxon>Viridiplantae</taxon>
        <taxon>Streptophyta</taxon>
        <taxon>Embryophyta</taxon>
        <taxon>Tracheophyta</taxon>
        <taxon>Spermatophyta</taxon>
        <taxon>Magnoliopsida</taxon>
        <taxon>eudicotyledons</taxon>
        <taxon>Gunneridae</taxon>
        <taxon>Pentapetalae</taxon>
        <taxon>rosids</taxon>
        <taxon>malvids</taxon>
        <taxon>Brassicales</taxon>
        <taxon>Brassicaceae</taxon>
        <taxon>Thlaspideae</taxon>
        <taxon>Thlaspi</taxon>
    </lineage>
</organism>
<dbReference type="Proteomes" id="UP000836841">
    <property type="component" value="Chromosome 6"/>
</dbReference>
<sequence>MDSDCSYHYTDNFLIDPYEEELKEEKRRRKEMEKMKQHWDMVGFVADGQYGIPRRCPCGGSIKHDVSPSPKFKRDFDTQPGSRYFTCTKFKPWVFGVGQEIEKLVMKVEEQSKTIEKMRKQIQIQAEEIAKLKT</sequence>
<evidence type="ECO:0008006" key="4">
    <source>
        <dbReference type="Google" id="ProtNLM"/>
    </source>
</evidence>